<name>A0ACB8EUA3_9SAUR</name>
<organism evidence="1 2">
    <name type="scientific">Sphaerodactylus townsendi</name>
    <dbReference type="NCBI Taxonomy" id="933632"/>
    <lineage>
        <taxon>Eukaryota</taxon>
        <taxon>Metazoa</taxon>
        <taxon>Chordata</taxon>
        <taxon>Craniata</taxon>
        <taxon>Vertebrata</taxon>
        <taxon>Euteleostomi</taxon>
        <taxon>Lepidosauria</taxon>
        <taxon>Squamata</taxon>
        <taxon>Bifurcata</taxon>
        <taxon>Gekkota</taxon>
        <taxon>Sphaerodactylidae</taxon>
        <taxon>Sphaerodactylus</taxon>
    </lineage>
</organism>
<dbReference type="Proteomes" id="UP000827872">
    <property type="component" value="Linkage Group LG15"/>
</dbReference>
<protein>
    <submittedName>
        <fullName evidence="1">Uncharacterized protein</fullName>
    </submittedName>
</protein>
<evidence type="ECO:0000313" key="1">
    <source>
        <dbReference type="EMBL" id="KAH7996239.1"/>
    </source>
</evidence>
<proteinExistence type="predicted"/>
<reference evidence="1" key="1">
    <citation type="submission" date="2021-08" db="EMBL/GenBank/DDBJ databases">
        <title>The first chromosome-level gecko genome reveals the dynamic sex chromosomes of Neotropical dwarf geckos (Sphaerodactylidae: Sphaerodactylus).</title>
        <authorList>
            <person name="Pinto B.J."/>
            <person name="Keating S.E."/>
            <person name="Gamble T."/>
        </authorList>
    </citation>
    <scope>NUCLEOTIDE SEQUENCE</scope>
    <source>
        <strain evidence="1">TG3544</strain>
    </source>
</reference>
<dbReference type="EMBL" id="CM037628">
    <property type="protein sequence ID" value="KAH7996239.1"/>
    <property type="molecule type" value="Genomic_DNA"/>
</dbReference>
<comment type="caution">
    <text evidence="1">The sequence shown here is derived from an EMBL/GenBank/DDBJ whole genome shotgun (WGS) entry which is preliminary data.</text>
</comment>
<gene>
    <name evidence="1" type="ORF">K3G42_002978</name>
</gene>
<accession>A0ACB8EUA3</accession>
<evidence type="ECO:0000313" key="2">
    <source>
        <dbReference type="Proteomes" id="UP000827872"/>
    </source>
</evidence>
<sequence>MALALSSKKASSRNVAVERKNLITVCRKLTFSPPQLNRLANESGDAEAADSSEQVGGRAECGGMEHRCPVRQGRVENETGDSMNMLEEEKEPARQGLVRLKGVSEVKGKEGPD</sequence>
<keyword evidence="2" id="KW-1185">Reference proteome</keyword>